<dbReference type="AlphaFoldDB" id="A0A9Q1JZJ5"/>
<evidence type="ECO:0000313" key="1">
    <source>
        <dbReference type="EMBL" id="KAJ8434015.1"/>
    </source>
</evidence>
<comment type="caution">
    <text evidence="1">The sequence shown here is derived from an EMBL/GenBank/DDBJ whole genome shotgun (WGS) entry which is preliminary data.</text>
</comment>
<sequence>MNAKLQVISETAVSPAMASSAAHHNGKYKCRRALGERLPGSISKRLSETSRYLRCSSLPMSLGKLRKSVPAKWSALRFIQFFSNALEGNWNPQLSPPWRNIFEAKSENIPRQHLPCFDLHPKLPSGCFRVGFCTIYIVIMLQEHCSVKIYRSWYYKRLMQTNDYVQLYLKLVLHGRPNNAQDF</sequence>
<proteinExistence type="predicted"/>
<gene>
    <name evidence="1" type="ORF">Cgig2_001208</name>
</gene>
<accession>A0A9Q1JZJ5</accession>
<dbReference type="Proteomes" id="UP001153076">
    <property type="component" value="Unassembled WGS sequence"/>
</dbReference>
<dbReference type="EMBL" id="JAKOGI010000505">
    <property type="protein sequence ID" value="KAJ8434015.1"/>
    <property type="molecule type" value="Genomic_DNA"/>
</dbReference>
<organism evidence="1 2">
    <name type="scientific">Carnegiea gigantea</name>
    <dbReference type="NCBI Taxonomy" id="171969"/>
    <lineage>
        <taxon>Eukaryota</taxon>
        <taxon>Viridiplantae</taxon>
        <taxon>Streptophyta</taxon>
        <taxon>Embryophyta</taxon>
        <taxon>Tracheophyta</taxon>
        <taxon>Spermatophyta</taxon>
        <taxon>Magnoliopsida</taxon>
        <taxon>eudicotyledons</taxon>
        <taxon>Gunneridae</taxon>
        <taxon>Pentapetalae</taxon>
        <taxon>Caryophyllales</taxon>
        <taxon>Cactineae</taxon>
        <taxon>Cactaceae</taxon>
        <taxon>Cactoideae</taxon>
        <taxon>Echinocereeae</taxon>
        <taxon>Carnegiea</taxon>
    </lineage>
</organism>
<protein>
    <submittedName>
        <fullName evidence="1">Uncharacterized protein</fullName>
    </submittedName>
</protein>
<name>A0A9Q1JZJ5_9CARY</name>
<evidence type="ECO:0000313" key="2">
    <source>
        <dbReference type="Proteomes" id="UP001153076"/>
    </source>
</evidence>
<reference evidence="1" key="1">
    <citation type="submission" date="2022-04" db="EMBL/GenBank/DDBJ databases">
        <title>Carnegiea gigantea Genome sequencing and assembly v2.</title>
        <authorList>
            <person name="Copetti D."/>
            <person name="Sanderson M.J."/>
            <person name="Burquez A."/>
            <person name="Wojciechowski M.F."/>
        </authorList>
    </citation>
    <scope>NUCLEOTIDE SEQUENCE</scope>
    <source>
        <strain evidence="1">SGP5-SGP5p</strain>
        <tissue evidence="1">Aerial part</tissue>
    </source>
</reference>
<keyword evidence="2" id="KW-1185">Reference proteome</keyword>